<gene>
    <name evidence="10" type="primary">brnQ</name>
    <name evidence="10" type="ORF">B9G39_18155</name>
</gene>
<dbReference type="AlphaFoldDB" id="A0A4P9VT43"/>
<dbReference type="EMBL" id="NDXW01000001">
    <property type="protein sequence ID" value="RDH45210.1"/>
    <property type="molecule type" value="Genomic_DNA"/>
</dbReference>
<dbReference type="GO" id="GO:0015820">
    <property type="term" value="P:L-leucine transport"/>
    <property type="evidence" value="ECO:0007669"/>
    <property type="project" value="TreeGrafter"/>
</dbReference>
<feature type="transmembrane region" description="Helical" evidence="9">
    <location>
        <begin position="279"/>
        <end position="301"/>
    </location>
</feature>
<dbReference type="GO" id="GO:0015190">
    <property type="term" value="F:L-leucine transmembrane transporter activity"/>
    <property type="evidence" value="ECO:0007669"/>
    <property type="project" value="TreeGrafter"/>
</dbReference>
<feature type="transmembrane region" description="Helical" evidence="9">
    <location>
        <begin position="119"/>
        <end position="138"/>
    </location>
</feature>
<dbReference type="GO" id="GO:0005886">
    <property type="term" value="C:plasma membrane"/>
    <property type="evidence" value="ECO:0007669"/>
    <property type="project" value="UniProtKB-SubCell"/>
</dbReference>
<evidence type="ECO:0000256" key="1">
    <source>
        <dbReference type="ARBA" id="ARBA00004651"/>
    </source>
</evidence>
<dbReference type="RefSeq" id="WP_094788204.1">
    <property type="nucleotide sequence ID" value="NZ_NDXW01000001.1"/>
</dbReference>
<organism evidence="10 11">
    <name type="scientific">Zooshikella ganghwensis</name>
    <dbReference type="NCBI Taxonomy" id="202772"/>
    <lineage>
        <taxon>Bacteria</taxon>
        <taxon>Pseudomonadati</taxon>
        <taxon>Pseudomonadota</taxon>
        <taxon>Gammaproteobacteria</taxon>
        <taxon>Oceanospirillales</taxon>
        <taxon>Zooshikellaceae</taxon>
        <taxon>Zooshikella</taxon>
    </lineage>
</organism>
<name>A0A4P9VT43_9GAMM</name>
<keyword evidence="7 9" id="KW-1133">Transmembrane helix</keyword>
<feature type="transmembrane region" description="Helical" evidence="9">
    <location>
        <begin position="338"/>
        <end position="359"/>
    </location>
</feature>
<keyword evidence="4" id="KW-1003">Cell membrane</keyword>
<keyword evidence="5 9" id="KW-0812">Transmembrane</keyword>
<feature type="transmembrane region" description="Helical" evidence="9">
    <location>
        <begin position="150"/>
        <end position="171"/>
    </location>
</feature>
<dbReference type="GO" id="GO:0015818">
    <property type="term" value="P:isoleucine transport"/>
    <property type="evidence" value="ECO:0007669"/>
    <property type="project" value="TreeGrafter"/>
</dbReference>
<feature type="transmembrane region" description="Helical" evidence="9">
    <location>
        <begin position="41"/>
        <end position="65"/>
    </location>
</feature>
<evidence type="ECO:0000256" key="5">
    <source>
        <dbReference type="ARBA" id="ARBA00022692"/>
    </source>
</evidence>
<keyword evidence="11" id="KW-1185">Reference proteome</keyword>
<evidence type="ECO:0000256" key="9">
    <source>
        <dbReference type="RuleBase" id="RU362122"/>
    </source>
</evidence>
<evidence type="ECO:0000256" key="7">
    <source>
        <dbReference type="ARBA" id="ARBA00022989"/>
    </source>
</evidence>
<dbReference type="InterPro" id="IPR004685">
    <property type="entry name" value="Brnchd-chn_aa_trnsp_Livcs"/>
</dbReference>
<evidence type="ECO:0000313" key="10">
    <source>
        <dbReference type="EMBL" id="RDH45210.1"/>
    </source>
</evidence>
<dbReference type="Pfam" id="PF05525">
    <property type="entry name" value="Branch_AA_trans"/>
    <property type="match status" value="1"/>
</dbReference>
<keyword evidence="8 9" id="KW-0472">Membrane</keyword>
<reference evidence="10 11" key="1">
    <citation type="submission" date="2017-04" db="EMBL/GenBank/DDBJ databases">
        <title>Draft genome sequence of Zooshikella ganghwensis VG4 isolated from Red Sea sediments.</title>
        <authorList>
            <person name="Rehman Z."/>
            <person name="Alam I."/>
            <person name="Kamau A."/>
            <person name="Bajic V."/>
            <person name="Leiknes T."/>
        </authorList>
    </citation>
    <scope>NUCLEOTIDE SEQUENCE [LARGE SCALE GENOMIC DNA]</scope>
    <source>
        <strain evidence="10 11">VG4</strain>
    </source>
</reference>
<protein>
    <recommendedName>
        <fullName evidence="9">Branched-chain amino acid transport system carrier protein</fullName>
    </recommendedName>
</protein>
<evidence type="ECO:0000256" key="3">
    <source>
        <dbReference type="ARBA" id="ARBA00022448"/>
    </source>
</evidence>
<comment type="function">
    <text evidence="9">Component of the transport system for branched-chain amino acids.</text>
</comment>
<evidence type="ECO:0000256" key="4">
    <source>
        <dbReference type="ARBA" id="ARBA00022475"/>
    </source>
</evidence>
<evidence type="ECO:0000256" key="6">
    <source>
        <dbReference type="ARBA" id="ARBA00022970"/>
    </source>
</evidence>
<keyword evidence="6 9" id="KW-0029">Amino-acid transport</keyword>
<dbReference type="PANTHER" id="PTHR30588:SF0">
    <property type="entry name" value="BRANCHED-CHAIN AMINO ACID PERMEASE BRNQ"/>
    <property type="match status" value="1"/>
</dbReference>
<feature type="transmembrane region" description="Helical" evidence="9">
    <location>
        <begin position="406"/>
        <end position="427"/>
    </location>
</feature>
<comment type="subcellular location">
    <subcellularLocation>
        <location evidence="9">Cell inner membrane</location>
        <topology evidence="9">Multi-pass membrane protein</topology>
    </subcellularLocation>
    <subcellularLocation>
        <location evidence="1">Cell membrane</location>
        <topology evidence="1">Multi-pass membrane protein</topology>
    </subcellularLocation>
</comment>
<evidence type="ECO:0000256" key="8">
    <source>
        <dbReference type="ARBA" id="ARBA00023136"/>
    </source>
</evidence>
<dbReference type="Proteomes" id="UP000257039">
    <property type="component" value="Unassembled WGS sequence"/>
</dbReference>
<feature type="transmembrane region" description="Helical" evidence="9">
    <location>
        <begin position="7"/>
        <end position="29"/>
    </location>
</feature>
<feature type="transmembrane region" description="Helical" evidence="9">
    <location>
        <begin position="191"/>
        <end position="213"/>
    </location>
</feature>
<keyword evidence="3 9" id="KW-0813">Transport</keyword>
<comment type="caution">
    <text evidence="10">The sequence shown here is derived from an EMBL/GenBank/DDBJ whole genome shotgun (WGS) entry which is preliminary data.</text>
</comment>
<accession>A0A4P9VT43</accession>
<dbReference type="PANTHER" id="PTHR30588">
    <property type="entry name" value="BRANCHED-CHAIN AMINO ACID TRANSPORT SYSTEM 2 CARRIER PROTEIN"/>
    <property type="match status" value="1"/>
</dbReference>
<evidence type="ECO:0000313" key="11">
    <source>
        <dbReference type="Proteomes" id="UP000257039"/>
    </source>
</evidence>
<dbReference type="GO" id="GO:0005304">
    <property type="term" value="F:L-valine transmembrane transporter activity"/>
    <property type="evidence" value="ECO:0007669"/>
    <property type="project" value="TreeGrafter"/>
</dbReference>
<feature type="transmembrane region" description="Helical" evidence="9">
    <location>
        <begin position="368"/>
        <end position="386"/>
    </location>
</feature>
<dbReference type="NCBIfam" id="TIGR00796">
    <property type="entry name" value="livcs"/>
    <property type="match status" value="1"/>
</dbReference>
<sequence>MNSKLKSFDIIAVGLMTFALFLGAGNLIFPPALGQMAGTDLAVAIFGFLLTGVGLPLLGLVAAARMNGGLTELTQDLPFKVSVALGLAIYLIIGPFFASPRTAVVAFEMSVKTISDSRAALPIYSVVYFGITLALALFPGKLVDSIGKIITPLLVLVIAAIALGTVFAPQGPLGTPSETLAAPFSHGFKEGYLTMDALGGLAFGIVIITALRDKGVSERRYLTRYTIYAGLIAALGLSLVYISLGYLGATSQLIASDAASGGEIIQIYTNAIYGDAGNIILGLTITLACLSTAVGLMTACGEYFHKTFPQLSYRTYVIIFTVMSGIIANVGLSQLITLSIPVLFFIYPLAIAIIFLCLMRPMFNRPRVVFSCTLLAVLPVSLFEGVKAADASLVTPMIDVYSSLPFHAQGLAWVVPGIAGLLIGFIISHLMRSSEQAEAAAA</sequence>
<feature type="transmembrane region" description="Helical" evidence="9">
    <location>
        <begin position="77"/>
        <end position="99"/>
    </location>
</feature>
<feature type="transmembrane region" description="Helical" evidence="9">
    <location>
        <begin position="313"/>
        <end position="332"/>
    </location>
</feature>
<dbReference type="GO" id="GO:0015188">
    <property type="term" value="F:L-isoleucine transmembrane transporter activity"/>
    <property type="evidence" value="ECO:0007669"/>
    <property type="project" value="TreeGrafter"/>
</dbReference>
<proteinExistence type="inferred from homology"/>
<comment type="similarity">
    <text evidence="2 9">Belongs to the branched chain amino acid transporter family.</text>
</comment>
<evidence type="ECO:0000256" key="2">
    <source>
        <dbReference type="ARBA" id="ARBA00008540"/>
    </source>
</evidence>
<feature type="transmembrane region" description="Helical" evidence="9">
    <location>
        <begin position="225"/>
        <end position="247"/>
    </location>
</feature>